<gene>
    <name evidence="1" type="ORF">AA2016_1821</name>
    <name evidence="2" type="ORF">FHS67_006726</name>
</gene>
<evidence type="ECO:0000313" key="4">
    <source>
        <dbReference type="Proteomes" id="UP000577697"/>
    </source>
</evidence>
<evidence type="ECO:0000313" key="2">
    <source>
        <dbReference type="EMBL" id="MBB3710361.1"/>
    </source>
</evidence>
<name>A0AAC8YMF4_AMIAI</name>
<dbReference type="EMBL" id="JACICB010000053">
    <property type="protein sequence ID" value="MBB3710361.1"/>
    <property type="molecule type" value="Genomic_DNA"/>
</dbReference>
<organism evidence="1 3">
    <name type="scientific">Aminobacter aminovorans</name>
    <name type="common">Chelatobacter heintzii</name>
    <dbReference type="NCBI Taxonomy" id="83263"/>
    <lineage>
        <taxon>Bacteria</taxon>
        <taxon>Pseudomonadati</taxon>
        <taxon>Pseudomonadota</taxon>
        <taxon>Alphaproteobacteria</taxon>
        <taxon>Hyphomicrobiales</taxon>
        <taxon>Phyllobacteriaceae</taxon>
        <taxon>Aminobacter</taxon>
    </lineage>
</organism>
<dbReference type="AlphaFoldDB" id="A0AAC8YMF4"/>
<reference evidence="2 4" key="2">
    <citation type="submission" date="2020-08" db="EMBL/GenBank/DDBJ databases">
        <title>Genomic Encyclopedia of Type Strains, Phase IV (KMG-IV): sequencing the most valuable type-strain genomes for metagenomic binning, comparative biology and taxonomic classification.</title>
        <authorList>
            <person name="Goeker M."/>
        </authorList>
    </citation>
    <scope>NUCLEOTIDE SEQUENCE [LARGE SCALE GENOMIC DNA]</scope>
    <source>
        <strain evidence="2 4">DSM 10368</strain>
    </source>
</reference>
<evidence type="ECO:0000313" key="1">
    <source>
        <dbReference type="EMBL" id="AMS40751.1"/>
    </source>
</evidence>
<dbReference type="Proteomes" id="UP000577697">
    <property type="component" value="Unassembled WGS sequence"/>
</dbReference>
<proteinExistence type="predicted"/>
<reference evidence="1 3" key="1">
    <citation type="submission" date="2016-03" db="EMBL/GenBank/DDBJ databases">
        <title>Complete genome of Aminobacter aminovorans KCTC 2477.</title>
        <authorList>
            <person name="Kim K.M."/>
        </authorList>
    </citation>
    <scope>NUCLEOTIDE SEQUENCE [LARGE SCALE GENOMIC DNA]</scope>
    <source>
        <strain evidence="1 3">KCTC 2477</strain>
    </source>
</reference>
<protein>
    <submittedName>
        <fullName evidence="1">Uncharacterized protein</fullName>
    </submittedName>
</protein>
<dbReference type="KEGG" id="aak:AA2016_1821"/>
<keyword evidence="4" id="KW-1185">Reference proteome</keyword>
<dbReference type="Proteomes" id="UP000075755">
    <property type="component" value="Chromosome"/>
</dbReference>
<sequence length="65" mass="6748">MFPLRRGAIGETDMQAGVDPAPVRRVSIAVPAGAVSVVTFSARAVPTLIAINAEVIKRPACIFTA</sequence>
<evidence type="ECO:0000313" key="3">
    <source>
        <dbReference type="Proteomes" id="UP000075755"/>
    </source>
</evidence>
<accession>A0AAC8YMF4</accession>
<dbReference type="EMBL" id="CP015005">
    <property type="protein sequence ID" value="AMS40751.1"/>
    <property type="molecule type" value="Genomic_DNA"/>
</dbReference>